<evidence type="ECO:0000256" key="2">
    <source>
        <dbReference type="SAM" id="MobiDB-lite"/>
    </source>
</evidence>
<dbReference type="Proteomes" id="UP000290560">
    <property type="component" value="Unassembled WGS sequence"/>
</dbReference>
<feature type="region of interest" description="Disordered" evidence="2">
    <location>
        <begin position="86"/>
        <end position="111"/>
    </location>
</feature>
<dbReference type="GO" id="GO:0040008">
    <property type="term" value="P:regulation of growth"/>
    <property type="evidence" value="ECO:0007669"/>
    <property type="project" value="InterPro"/>
</dbReference>
<dbReference type="Pfam" id="PF23174">
    <property type="entry name" value="bHLH_ILI"/>
    <property type="match status" value="1"/>
</dbReference>
<feature type="region of interest" description="Disordered" evidence="2">
    <location>
        <begin position="1"/>
        <end position="29"/>
    </location>
</feature>
<keyword evidence="1" id="KW-0175">Coiled coil</keyword>
<dbReference type="PANTHER" id="PTHR46446:SF37">
    <property type="entry name" value="TRANSCRIPTION FACTOR ILI7"/>
    <property type="match status" value="1"/>
</dbReference>
<dbReference type="GO" id="GO:0006355">
    <property type="term" value="P:regulation of DNA-templated transcription"/>
    <property type="evidence" value="ECO:0007669"/>
    <property type="project" value="InterPro"/>
</dbReference>
<name>A0A445ME58_ENSVE</name>
<accession>A0A445ME58</accession>
<dbReference type="GO" id="GO:0046983">
    <property type="term" value="F:protein dimerization activity"/>
    <property type="evidence" value="ECO:0007669"/>
    <property type="project" value="InterPro"/>
</dbReference>
<sequence>MVAGPTPKGGGVGGTSNPEKGNLDAYDGFVSESRGGIESKCDSWPADVTPNDRKGNHCNLQHWPISSFHALVFFLINTSCVSPELDSYSSNTPDRMSGRRSPSRQSISPSITDEQINDLMAKLEAVLPEARLGISHRVGMRATSYCVQVSARVLQETCSYLRSLHREEDGLSQRRTRECRPIDGLHNPKGAQLNMWTGEAHELRRPHVWLRSATIKALARPHKRPIYHLADLHRRDRHSFATGVHLNRLIIRSIGEENHPAENSCRVGGAGVGQCVKAKENMKIAFLNQEFEVYPNRSVKEEFSSVFKEEMEIAERLDKVRRALENSVDDLRLMGRLLDELDLLQRRAQDMDLD</sequence>
<proteinExistence type="predicted"/>
<evidence type="ECO:0008006" key="4">
    <source>
        <dbReference type="Google" id="ProtNLM"/>
    </source>
</evidence>
<dbReference type="AlphaFoldDB" id="A0A445ME58"/>
<reference evidence="3" key="1">
    <citation type="journal article" date="2018" name="Data Brief">
        <title>Genome sequence data from 17 accessions of Ensete ventricosum, a staple food crop for millions in Ethiopia.</title>
        <authorList>
            <person name="Yemataw Z."/>
            <person name="Muzemil S."/>
            <person name="Ambachew D."/>
            <person name="Tripathi L."/>
            <person name="Tesfaye K."/>
            <person name="Chala A."/>
            <person name="Farbos A."/>
            <person name="O'Neill P."/>
            <person name="Moore K."/>
            <person name="Grant M."/>
            <person name="Studholme D.J."/>
        </authorList>
    </citation>
    <scope>NUCLEOTIDE SEQUENCE [LARGE SCALE GENOMIC DNA]</scope>
    <source>
        <tissue evidence="3">Leaf</tissue>
    </source>
</reference>
<organism evidence="3">
    <name type="scientific">Ensete ventricosum</name>
    <name type="common">Abyssinian banana</name>
    <name type="synonym">Musa ensete</name>
    <dbReference type="NCBI Taxonomy" id="4639"/>
    <lineage>
        <taxon>Eukaryota</taxon>
        <taxon>Viridiplantae</taxon>
        <taxon>Streptophyta</taxon>
        <taxon>Embryophyta</taxon>
        <taxon>Tracheophyta</taxon>
        <taxon>Spermatophyta</taxon>
        <taxon>Magnoliopsida</taxon>
        <taxon>Liliopsida</taxon>
        <taxon>Zingiberales</taxon>
        <taxon>Musaceae</taxon>
        <taxon>Ensete</taxon>
    </lineage>
</organism>
<dbReference type="EMBL" id="KV875703">
    <property type="protein sequence ID" value="RZR72514.1"/>
    <property type="molecule type" value="Genomic_DNA"/>
</dbReference>
<gene>
    <name evidence="3" type="ORF">BHM03_00014229</name>
</gene>
<dbReference type="PANTHER" id="PTHR46446">
    <property type="entry name" value="TRANSCRIPTION FACTOR PRE"/>
    <property type="match status" value="1"/>
</dbReference>
<feature type="compositionally biased region" description="Low complexity" evidence="2">
    <location>
        <begin position="99"/>
        <end position="111"/>
    </location>
</feature>
<evidence type="ECO:0000256" key="1">
    <source>
        <dbReference type="SAM" id="Coils"/>
    </source>
</evidence>
<protein>
    <recommendedName>
        <fullName evidence="4">BHLH domain-containing protein</fullName>
    </recommendedName>
</protein>
<evidence type="ECO:0000313" key="3">
    <source>
        <dbReference type="EMBL" id="RZR72514.1"/>
    </source>
</evidence>
<dbReference type="InterPro" id="IPR044293">
    <property type="entry name" value="PRE"/>
</dbReference>
<feature type="coiled-coil region" evidence="1">
    <location>
        <begin position="314"/>
        <end position="354"/>
    </location>
</feature>